<dbReference type="Proteomes" id="UP000185687">
    <property type="component" value="Unassembled WGS sequence"/>
</dbReference>
<dbReference type="SUPFAM" id="SSF51735">
    <property type="entry name" value="NAD(P)-binding Rossmann-fold domains"/>
    <property type="match status" value="1"/>
</dbReference>
<dbReference type="EMBL" id="CP019327">
    <property type="protein sequence ID" value="APX97285.1"/>
    <property type="molecule type" value="Genomic_DNA"/>
</dbReference>
<proteinExistence type="inferred from homology"/>
<evidence type="ECO:0000313" key="6">
    <source>
        <dbReference type="Proteomes" id="UP000187321"/>
    </source>
</evidence>
<accession>A0A1N7G8M7</accession>
<dbReference type="InterPro" id="IPR013021">
    <property type="entry name" value="Myo-inos-1-P_Synthase_GAPDH"/>
</dbReference>
<dbReference type="OrthoDB" id="49512at2157"/>
<dbReference type="InterPro" id="IPR036291">
    <property type="entry name" value="NAD(P)-bd_dom_sf"/>
</dbReference>
<dbReference type="GO" id="GO:0008654">
    <property type="term" value="P:phospholipid biosynthetic process"/>
    <property type="evidence" value="ECO:0007669"/>
    <property type="project" value="InterPro"/>
</dbReference>
<evidence type="ECO:0000313" key="4">
    <source>
        <dbReference type="EMBL" id="SIS08940.1"/>
    </source>
</evidence>
<dbReference type="Proteomes" id="UP000187321">
    <property type="component" value="Chromosome"/>
</dbReference>
<dbReference type="PIRSF" id="PIRSF015578">
    <property type="entry name" value="Myoinos-ppht_syn"/>
    <property type="match status" value="1"/>
</dbReference>
<evidence type="ECO:0000259" key="2">
    <source>
        <dbReference type="Pfam" id="PF01658"/>
    </source>
</evidence>
<dbReference type="GeneID" id="30956681"/>
<name>A0A1N7G8M7_9EURY</name>
<evidence type="ECO:0000313" key="5">
    <source>
        <dbReference type="Proteomes" id="UP000185687"/>
    </source>
</evidence>
<dbReference type="GO" id="GO:0006021">
    <property type="term" value="P:inositol biosynthetic process"/>
    <property type="evidence" value="ECO:0007669"/>
    <property type="project" value="InterPro"/>
</dbReference>
<dbReference type="RefSeq" id="WP_076584348.1">
    <property type="nucleotide sequence ID" value="NZ_CP019327.1"/>
</dbReference>
<dbReference type="STRING" id="588898.BB347_12020"/>
<reference evidence="3 6" key="1">
    <citation type="submission" date="2017-01" db="EMBL/GenBank/DDBJ databases">
        <title>Complete genome sequence of Haloterrigena daqingensis type strain (JX313T).</title>
        <authorList>
            <person name="Shuang W."/>
        </authorList>
    </citation>
    <scope>NUCLEOTIDE SEQUENCE [LARGE SCALE GENOMIC DNA]</scope>
    <source>
        <strain evidence="3 6">JX313</strain>
    </source>
</reference>
<organism evidence="4 5">
    <name type="scientific">Natronorubrum daqingense</name>
    <dbReference type="NCBI Taxonomy" id="588898"/>
    <lineage>
        <taxon>Archaea</taxon>
        <taxon>Methanobacteriati</taxon>
        <taxon>Methanobacteriota</taxon>
        <taxon>Stenosarchaea group</taxon>
        <taxon>Halobacteria</taxon>
        <taxon>Halobacteriales</taxon>
        <taxon>Natrialbaceae</taxon>
        <taxon>Natronorubrum</taxon>
    </lineage>
</organism>
<feature type="domain" description="Myo-inositol-1-phosphate synthase GAPDH-like" evidence="2">
    <location>
        <begin position="244"/>
        <end position="348"/>
    </location>
</feature>
<reference evidence="4 5" key="2">
    <citation type="submission" date="2017-01" db="EMBL/GenBank/DDBJ databases">
        <authorList>
            <person name="Mah S.A."/>
            <person name="Swanson W.J."/>
            <person name="Moy G.W."/>
            <person name="Vacquier V.D."/>
        </authorList>
    </citation>
    <scope>NUCLEOTIDE SEQUENCE [LARGE SCALE GENOMIC DNA]</scope>
    <source>
        <strain evidence="4 5">CGMCC 1.8909</strain>
    </source>
</reference>
<dbReference type="GO" id="GO:0004512">
    <property type="term" value="F:inositol-3-phosphate synthase activity"/>
    <property type="evidence" value="ECO:0007669"/>
    <property type="project" value="InterPro"/>
</dbReference>
<dbReference type="PANTHER" id="PTHR11510">
    <property type="entry name" value="MYO-INOSITOL-1 PHOSPHATE SYNTHASE"/>
    <property type="match status" value="1"/>
</dbReference>
<dbReference type="Pfam" id="PF01658">
    <property type="entry name" value="Inos-1-P_synth"/>
    <property type="match status" value="1"/>
</dbReference>
<sequence length="407" mass="44269">MSASTPPEPPETDERLGVWLVGARGNVATTAIVGARAIARGLTGTTGMVTERDPVSRLELPPVSGFVFGGHDIERESLREQAARQSERNGVPDGEMLSAVEDDLDRIDERIEVGTARNCGAAVSAESQHLDPELTVGSVVEQIRSDYRAFREEHGLERLVVVNVASTEPELDDADGYNDREALERAIDEDDADLPASVLYAYAAVVDGHPFVNFTPSTGNALGGVQELAVEENVPHMGRDAKTGETLVKSALAPMFAGRNLQVLAWEGHNILGNKDGLVLEDEANAAGKLSSKGELLESILPDIGHNRVRIDYTPSLADWKTAWDYIHFEGFLDTEMKMQFTWEGSDSALAAPLVLDLVRLIAHADEHDEGGLQPQLSSFFKAPLGVDEHDFSRQLEGLAEYAERHR</sequence>
<dbReference type="Pfam" id="PF07994">
    <property type="entry name" value="NAD_binding_5"/>
    <property type="match status" value="1"/>
</dbReference>
<evidence type="ECO:0000256" key="1">
    <source>
        <dbReference type="ARBA" id="ARBA00010813"/>
    </source>
</evidence>
<dbReference type="SUPFAM" id="SSF55347">
    <property type="entry name" value="Glyceraldehyde-3-phosphate dehydrogenase-like, C-terminal domain"/>
    <property type="match status" value="1"/>
</dbReference>
<dbReference type="EMBL" id="FTNP01000010">
    <property type="protein sequence ID" value="SIS08940.1"/>
    <property type="molecule type" value="Genomic_DNA"/>
</dbReference>
<evidence type="ECO:0000313" key="3">
    <source>
        <dbReference type="EMBL" id="APX97285.1"/>
    </source>
</evidence>
<protein>
    <submittedName>
        <fullName evidence="4">Myo-inositol-1-phosphate synthase</fullName>
    </submittedName>
</protein>
<dbReference type="Gene3D" id="3.30.360.10">
    <property type="entry name" value="Dihydrodipicolinate Reductase, domain 2"/>
    <property type="match status" value="1"/>
</dbReference>
<comment type="similarity">
    <text evidence="1">Belongs to the myo-inositol 1-phosphate synthase family.</text>
</comment>
<dbReference type="Gene3D" id="3.40.50.720">
    <property type="entry name" value="NAD(P)-binding Rossmann-like Domain"/>
    <property type="match status" value="1"/>
</dbReference>
<dbReference type="AlphaFoldDB" id="A0A1N7G8M7"/>
<dbReference type="InterPro" id="IPR002587">
    <property type="entry name" value="Myo-inos-1-P_Synthase"/>
</dbReference>
<gene>
    <name evidence="3" type="ORF">BB347_12020</name>
    <name evidence="4" type="ORF">SAMN05421809_3806</name>
</gene>
<keyword evidence="5" id="KW-1185">Reference proteome</keyword>
<dbReference type="KEGG" id="hda:BB347_12020"/>